<reference evidence="2" key="1">
    <citation type="submission" date="2022-06" db="EMBL/GenBank/DDBJ databases">
        <title>Limimaricola sediminis sp. nov., isolated from an intertidal sediment.</title>
        <authorList>
            <person name="Shao X."/>
        </authorList>
    </citation>
    <scope>NUCLEOTIDE SEQUENCE</scope>
    <source>
        <strain evidence="2">ASW11-118</strain>
    </source>
</reference>
<keyword evidence="2" id="KW-0328">Glycosyltransferase</keyword>
<dbReference type="EMBL" id="JAMYXC010000313">
    <property type="protein sequence ID" value="MCP1170577.1"/>
    <property type="molecule type" value="Genomic_DNA"/>
</dbReference>
<dbReference type="RefSeq" id="WP_253335291.1">
    <property type="nucleotide sequence ID" value="NZ_JAMYXC010000313.1"/>
</dbReference>
<dbReference type="GO" id="GO:0016757">
    <property type="term" value="F:glycosyltransferase activity"/>
    <property type="evidence" value="ECO:0007669"/>
    <property type="project" value="UniProtKB-KW"/>
</dbReference>
<evidence type="ECO:0000259" key="1">
    <source>
        <dbReference type="Pfam" id="PF00535"/>
    </source>
</evidence>
<evidence type="ECO:0000313" key="2">
    <source>
        <dbReference type="EMBL" id="MCP1170577.1"/>
    </source>
</evidence>
<dbReference type="CDD" id="cd00761">
    <property type="entry name" value="Glyco_tranf_GTA_type"/>
    <property type="match status" value="1"/>
</dbReference>
<dbReference type="Pfam" id="PF00535">
    <property type="entry name" value="Glycos_transf_2"/>
    <property type="match status" value="1"/>
</dbReference>
<feature type="domain" description="Glycosyltransferase 2-like" evidence="1">
    <location>
        <begin position="9"/>
        <end position="132"/>
    </location>
</feature>
<keyword evidence="3" id="KW-1185">Reference proteome</keyword>
<comment type="caution">
    <text evidence="2">The sequence shown here is derived from an EMBL/GenBank/DDBJ whole genome shotgun (WGS) entry which is preliminary data.</text>
</comment>
<dbReference type="InterPro" id="IPR029044">
    <property type="entry name" value="Nucleotide-diphossugar_trans"/>
</dbReference>
<dbReference type="Proteomes" id="UP001139477">
    <property type="component" value="Unassembled WGS sequence"/>
</dbReference>
<accession>A0A9X2JPZ5</accession>
<keyword evidence="2" id="KW-0808">Transferase</keyword>
<dbReference type="AlphaFoldDB" id="A0A9X2JPZ5"/>
<organism evidence="2 3">
    <name type="scientific">Limimaricola litoreus</name>
    <dbReference type="NCBI Taxonomy" id="2955316"/>
    <lineage>
        <taxon>Bacteria</taxon>
        <taxon>Pseudomonadati</taxon>
        <taxon>Pseudomonadota</taxon>
        <taxon>Alphaproteobacteria</taxon>
        <taxon>Rhodobacterales</taxon>
        <taxon>Paracoccaceae</taxon>
        <taxon>Limimaricola</taxon>
    </lineage>
</organism>
<evidence type="ECO:0000313" key="3">
    <source>
        <dbReference type="Proteomes" id="UP001139477"/>
    </source>
</evidence>
<sequence>MTNDKVVATVIIAAWCAEAWLAKSVRGALAQDVSGLEVIVVDDASTDGTWRVARGLATADSRVRTVSLDRNGGPARARNVAIEMARGEWIAVLDSDDDMRPGRLHSLIGTAERLKADCIYDDLVPVTPDGRVLGASHLADMAIHEPEQWTLERFLSGCRARPGQPALGYLKPVIRRSFLDRTGLRYDPSLHNGEDFHLVAELLAQGGSLWFVPEAGYFYTQRDASVSRRLDPTHGRALMVADQSFRRRHADSLTPEVKRILRERTRNLADMLAMEVAARDMRSGRLGHAAVTLSMRPAAAVRLGGLMLRKMWQRKAV</sequence>
<dbReference type="SUPFAM" id="SSF53448">
    <property type="entry name" value="Nucleotide-diphospho-sugar transferases"/>
    <property type="match status" value="1"/>
</dbReference>
<dbReference type="InterPro" id="IPR050834">
    <property type="entry name" value="Glycosyltransf_2"/>
</dbReference>
<gene>
    <name evidence="2" type="ORF">NHG85_18905</name>
</gene>
<dbReference type="Gene3D" id="3.90.550.10">
    <property type="entry name" value="Spore Coat Polysaccharide Biosynthesis Protein SpsA, Chain A"/>
    <property type="match status" value="1"/>
</dbReference>
<dbReference type="InterPro" id="IPR001173">
    <property type="entry name" value="Glyco_trans_2-like"/>
</dbReference>
<proteinExistence type="predicted"/>
<name>A0A9X2JPZ5_9RHOB</name>
<dbReference type="PANTHER" id="PTHR43685">
    <property type="entry name" value="GLYCOSYLTRANSFERASE"/>
    <property type="match status" value="1"/>
</dbReference>
<dbReference type="PANTHER" id="PTHR43685:SF2">
    <property type="entry name" value="GLYCOSYLTRANSFERASE 2-LIKE DOMAIN-CONTAINING PROTEIN"/>
    <property type="match status" value="1"/>
</dbReference>
<protein>
    <submittedName>
        <fullName evidence="2">Glycosyltransferase</fullName>
        <ecNumber evidence="2">2.4.-.-</ecNumber>
    </submittedName>
</protein>
<dbReference type="EC" id="2.4.-.-" evidence="2"/>